<keyword evidence="3" id="KW-0540">Nuclease</keyword>
<name>A0A1M7ZGB8_9BACT</name>
<dbReference type="EMBL" id="FRXN01000004">
    <property type="protein sequence ID" value="SHO63914.1"/>
    <property type="molecule type" value="Genomic_DNA"/>
</dbReference>
<dbReference type="AlphaFoldDB" id="A0A1M7ZGB8"/>
<dbReference type="InterPro" id="IPR000305">
    <property type="entry name" value="GIY-YIG_endonuc"/>
</dbReference>
<dbReference type="Gene3D" id="3.40.1440.10">
    <property type="entry name" value="GIY-YIG endonuclease"/>
    <property type="match status" value="1"/>
</dbReference>
<dbReference type="STRING" id="1073327.SAMN04488108_3080"/>
<dbReference type="PANTHER" id="PTHR34477">
    <property type="entry name" value="UPF0213 PROTEIN YHBQ"/>
    <property type="match status" value="1"/>
</dbReference>
<organism evidence="3 4">
    <name type="scientific">Algoriphagus zhangzhouensis</name>
    <dbReference type="NCBI Taxonomy" id="1073327"/>
    <lineage>
        <taxon>Bacteria</taxon>
        <taxon>Pseudomonadati</taxon>
        <taxon>Bacteroidota</taxon>
        <taxon>Cytophagia</taxon>
        <taxon>Cytophagales</taxon>
        <taxon>Cyclobacteriaceae</taxon>
        <taxon>Algoriphagus</taxon>
    </lineage>
</organism>
<dbReference type="InterPro" id="IPR050190">
    <property type="entry name" value="UPF0213_domain"/>
</dbReference>
<dbReference type="PANTHER" id="PTHR34477:SF1">
    <property type="entry name" value="UPF0213 PROTEIN YHBQ"/>
    <property type="match status" value="1"/>
</dbReference>
<protein>
    <submittedName>
        <fullName evidence="3">Putative endonuclease</fullName>
    </submittedName>
</protein>
<reference evidence="4" key="1">
    <citation type="submission" date="2016-12" db="EMBL/GenBank/DDBJ databases">
        <authorList>
            <person name="Varghese N."/>
            <person name="Submissions S."/>
        </authorList>
    </citation>
    <scope>NUCLEOTIDE SEQUENCE [LARGE SCALE GENOMIC DNA]</scope>
    <source>
        <strain evidence="4">DSM 25035</strain>
    </source>
</reference>
<dbReference type="RefSeq" id="WP_073572708.1">
    <property type="nucleotide sequence ID" value="NZ_FRXN01000004.1"/>
</dbReference>
<evidence type="ECO:0000259" key="2">
    <source>
        <dbReference type="PROSITE" id="PS50164"/>
    </source>
</evidence>
<accession>A0A1M7ZGB8</accession>
<keyword evidence="4" id="KW-1185">Reference proteome</keyword>
<dbReference type="InterPro" id="IPR035901">
    <property type="entry name" value="GIY-YIG_endonuc_sf"/>
</dbReference>
<keyword evidence="3" id="KW-0255">Endonuclease</keyword>
<keyword evidence="3" id="KW-0378">Hydrolase</keyword>
<dbReference type="SMART" id="SM00465">
    <property type="entry name" value="GIYc"/>
    <property type="match status" value="1"/>
</dbReference>
<sequence>MSEYIVYILECRDKSFYTGVTNNLERRLSEHQEGFDPNSYTFKRRPIKLVFSQKFQNIKEAISFEKQVKGWSKKKKQAMIEGNWEMLKSYSKCNNKTPDKNKGFDIGDFRRSSATNDHKVIC</sequence>
<gene>
    <name evidence="3" type="ORF">SAMN04488108_3080</name>
</gene>
<comment type="similarity">
    <text evidence="1">Belongs to the UPF0213 family.</text>
</comment>
<evidence type="ECO:0000256" key="1">
    <source>
        <dbReference type="ARBA" id="ARBA00007435"/>
    </source>
</evidence>
<feature type="domain" description="GIY-YIG" evidence="2">
    <location>
        <begin position="2"/>
        <end position="78"/>
    </location>
</feature>
<dbReference type="Proteomes" id="UP000184609">
    <property type="component" value="Unassembled WGS sequence"/>
</dbReference>
<dbReference type="GO" id="GO:0004519">
    <property type="term" value="F:endonuclease activity"/>
    <property type="evidence" value="ECO:0007669"/>
    <property type="project" value="UniProtKB-KW"/>
</dbReference>
<dbReference type="CDD" id="cd10456">
    <property type="entry name" value="GIY-YIG_UPF0213"/>
    <property type="match status" value="1"/>
</dbReference>
<evidence type="ECO:0000313" key="4">
    <source>
        <dbReference type="Proteomes" id="UP000184609"/>
    </source>
</evidence>
<proteinExistence type="inferred from homology"/>
<dbReference type="OrthoDB" id="1495241at2"/>
<evidence type="ECO:0000313" key="3">
    <source>
        <dbReference type="EMBL" id="SHO63914.1"/>
    </source>
</evidence>
<dbReference type="PROSITE" id="PS50164">
    <property type="entry name" value="GIY_YIG"/>
    <property type="match status" value="1"/>
</dbReference>
<dbReference type="SUPFAM" id="SSF82771">
    <property type="entry name" value="GIY-YIG endonuclease"/>
    <property type="match status" value="1"/>
</dbReference>
<dbReference type="Pfam" id="PF01541">
    <property type="entry name" value="GIY-YIG"/>
    <property type="match status" value="1"/>
</dbReference>